<dbReference type="PANTHER" id="PTHR31544:SF2">
    <property type="entry name" value="AIG2-LIKE PROTEIN D"/>
    <property type="match status" value="1"/>
</dbReference>
<organism evidence="3 4">
    <name type="scientific">Ophiobolus disseminans</name>
    <dbReference type="NCBI Taxonomy" id="1469910"/>
    <lineage>
        <taxon>Eukaryota</taxon>
        <taxon>Fungi</taxon>
        <taxon>Dikarya</taxon>
        <taxon>Ascomycota</taxon>
        <taxon>Pezizomycotina</taxon>
        <taxon>Dothideomycetes</taxon>
        <taxon>Pleosporomycetidae</taxon>
        <taxon>Pleosporales</taxon>
        <taxon>Pleosporineae</taxon>
        <taxon>Phaeosphaeriaceae</taxon>
        <taxon>Ophiobolus</taxon>
    </lineage>
</organism>
<evidence type="ECO:0000313" key="4">
    <source>
        <dbReference type="Proteomes" id="UP000799424"/>
    </source>
</evidence>
<evidence type="ECO:0000256" key="2">
    <source>
        <dbReference type="SAM" id="MobiDB-lite"/>
    </source>
</evidence>
<evidence type="ECO:0000313" key="3">
    <source>
        <dbReference type="EMBL" id="KAF2825975.1"/>
    </source>
</evidence>
<dbReference type="Proteomes" id="UP000799424">
    <property type="component" value="Unassembled WGS sequence"/>
</dbReference>
<evidence type="ECO:0008006" key="5">
    <source>
        <dbReference type="Google" id="ProtNLM"/>
    </source>
</evidence>
<evidence type="ECO:0000256" key="1">
    <source>
        <dbReference type="ARBA" id="ARBA00008861"/>
    </source>
</evidence>
<feature type="region of interest" description="Disordered" evidence="2">
    <location>
        <begin position="1"/>
        <end position="56"/>
    </location>
</feature>
<feature type="region of interest" description="Disordered" evidence="2">
    <location>
        <begin position="82"/>
        <end position="117"/>
    </location>
</feature>
<dbReference type="InterPro" id="IPR045038">
    <property type="entry name" value="AIG2-like"/>
</dbReference>
<dbReference type="OrthoDB" id="1044435at2759"/>
<dbReference type="AlphaFoldDB" id="A0A6A7A075"/>
<dbReference type="PANTHER" id="PTHR31544">
    <property type="entry name" value="AIG2-LIKE PROTEIN D"/>
    <property type="match status" value="1"/>
</dbReference>
<dbReference type="CDD" id="cd06661">
    <property type="entry name" value="GGCT_like"/>
    <property type="match status" value="1"/>
</dbReference>
<name>A0A6A7A075_9PLEO</name>
<feature type="compositionally biased region" description="Polar residues" evidence="2">
    <location>
        <begin position="90"/>
        <end position="108"/>
    </location>
</feature>
<dbReference type="Gene3D" id="3.10.490.10">
    <property type="entry name" value="Gamma-glutamyl cyclotransferase-like"/>
    <property type="match status" value="1"/>
</dbReference>
<protein>
    <recommendedName>
        <fullName evidence="5">Gamma-glutamylcyclotransferase AIG2-like domain-containing protein</fullName>
    </recommendedName>
</protein>
<feature type="region of interest" description="Disordered" evidence="2">
    <location>
        <begin position="326"/>
        <end position="351"/>
    </location>
</feature>
<comment type="similarity">
    <text evidence="1">Belongs to the gamma-glutamylcyclotransferase family.</text>
</comment>
<dbReference type="EMBL" id="MU006227">
    <property type="protein sequence ID" value="KAF2825975.1"/>
    <property type="molecule type" value="Genomic_DNA"/>
</dbReference>
<dbReference type="InterPro" id="IPR013024">
    <property type="entry name" value="GGCT-like"/>
</dbReference>
<gene>
    <name evidence="3" type="ORF">CC86DRAFT_382938</name>
</gene>
<keyword evidence="4" id="KW-1185">Reference proteome</keyword>
<sequence>MDKNGNLHAASQSSSRAHRSAPDIEPQASSSPIHIRQPPSPDKADTQLFTDALEEQVETLYATPPQNTNSYRSVPFDVLTGHSPKLESADQANTDAVTSSTDNQSSTGVPEKGGSAVTSMPIDRIAKTASTNNPQGSCQDAQASGEGKDEMSHITLLQDPRKQIDPEFVRVYNIALANRWSTNELYHQVVPTPPIFLYCSLMLPWVLGNVIGATAEQTATYMVSALLNGFSRVTVKYAALPTLVPDSKTKSPHKPLQGLLLGSVKDWALKKIEAYIDLSDQKRDIVEVDVATSTGEGITVAAYTYVWNGPISALEDKSWDPVEYMKRGTREESSQTPTSSRGVVGLRMGRK</sequence>
<reference evidence="3" key="1">
    <citation type="journal article" date="2020" name="Stud. Mycol.">
        <title>101 Dothideomycetes genomes: a test case for predicting lifestyles and emergence of pathogens.</title>
        <authorList>
            <person name="Haridas S."/>
            <person name="Albert R."/>
            <person name="Binder M."/>
            <person name="Bloem J."/>
            <person name="Labutti K."/>
            <person name="Salamov A."/>
            <person name="Andreopoulos B."/>
            <person name="Baker S."/>
            <person name="Barry K."/>
            <person name="Bills G."/>
            <person name="Bluhm B."/>
            <person name="Cannon C."/>
            <person name="Castanera R."/>
            <person name="Culley D."/>
            <person name="Daum C."/>
            <person name="Ezra D."/>
            <person name="Gonzalez J."/>
            <person name="Henrissat B."/>
            <person name="Kuo A."/>
            <person name="Liang C."/>
            <person name="Lipzen A."/>
            <person name="Lutzoni F."/>
            <person name="Magnuson J."/>
            <person name="Mondo S."/>
            <person name="Nolan M."/>
            <person name="Ohm R."/>
            <person name="Pangilinan J."/>
            <person name="Park H.-J."/>
            <person name="Ramirez L."/>
            <person name="Alfaro M."/>
            <person name="Sun H."/>
            <person name="Tritt A."/>
            <person name="Yoshinaga Y."/>
            <person name="Zwiers L.-H."/>
            <person name="Turgeon B."/>
            <person name="Goodwin S."/>
            <person name="Spatafora J."/>
            <person name="Crous P."/>
            <person name="Grigoriev I."/>
        </authorList>
    </citation>
    <scope>NUCLEOTIDE SEQUENCE</scope>
    <source>
        <strain evidence="3">CBS 113818</strain>
    </source>
</reference>
<proteinExistence type="inferred from homology"/>
<accession>A0A6A7A075</accession>